<dbReference type="SUPFAM" id="SSF54495">
    <property type="entry name" value="UBC-like"/>
    <property type="match status" value="1"/>
</dbReference>
<proteinExistence type="predicted"/>
<dbReference type="PANTHER" id="PTHR44942:SF9">
    <property type="entry name" value="NOVEL PROTEIN-RELATED"/>
    <property type="match status" value="1"/>
</dbReference>
<dbReference type="Proteomes" id="UP000830375">
    <property type="component" value="Unassembled WGS sequence"/>
</dbReference>
<evidence type="ECO:0000313" key="3">
    <source>
        <dbReference type="Proteomes" id="UP000830375"/>
    </source>
</evidence>
<gene>
    <name evidence="2" type="ORF">H4Q32_005575</name>
</gene>
<keyword evidence="3" id="KW-1185">Reference proteome</keyword>
<dbReference type="InterPro" id="IPR016135">
    <property type="entry name" value="UBQ-conjugating_enzyme/RWD"/>
</dbReference>
<organism evidence="2 3">
    <name type="scientific">Labeo rohita</name>
    <name type="common">Indian major carp</name>
    <name type="synonym">Cyprinus rohita</name>
    <dbReference type="NCBI Taxonomy" id="84645"/>
    <lineage>
        <taxon>Eukaryota</taxon>
        <taxon>Metazoa</taxon>
        <taxon>Chordata</taxon>
        <taxon>Craniata</taxon>
        <taxon>Vertebrata</taxon>
        <taxon>Euteleostomi</taxon>
        <taxon>Actinopterygii</taxon>
        <taxon>Neopterygii</taxon>
        <taxon>Teleostei</taxon>
        <taxon>Ostariophysi</taxon>
        <taxon>Cypriniformes</taxon>
        <taxon>Cyprinidae</taxon>
        <taxon>Labeoninae</taxon>
        <taxon>Labeonini</taxon>
        <taxon>Labeo</taxon>
    </lineage>
</organism>
<evidence type="ECO:0000313" key="2">
    <source>
        <dbReference type="EMBL" id="KAI2668778.1"/>
    </source>
</evidence>
<dbReference type="InterPro" id="IPR051052">
    <property type="entry name" value="Diverse_substrate_MTase"/>
</dbReference>
<dbReference type="EMBL" id="JACTAM010000001">
    <property type="protein sequence ID" value="KAI2668778.1"/>
    <property type="molecule type" value="Genomic_DNA"/>
</dbReference>
<dbReference type="PANTHER" id="PTHR44942">
    <property type="entry name" value="METHYLTRANSF_11 DOMAIN-CONTAINING PROTEIN"/>
    <property type="match status" value="1"/>
</dbReference>
<accession>A0ABQ8N135</accession>
<name>A0ABQ8N135_LABRO</name>
<dbReference type="InterPro" id="IPR013216">
    <property type="entry name" value="Methyltransf_11"/>
</dbReference>
<dbReference type="CDD" id="cd23794">
    <property type="entry name" value="UBCc_UBE2F_UBE2M"/>
    <property type="match status" value="1"/>
</dbReference>
<comment type="caution">
    <text evidence="2">The sequence shown here is derived from an EMBL/GenBank/DDBJ whole genome shotgun (WGS) entry which is preliminary data.</text>
</comment>
<evidence type="ECO:0000259" key="1">
    <source>
        <dbReference type="Pfam" id="PF08241"/>
    </source>
</evidence>
<dbReference type="CDD" id="cd02440">
    <property type="entry name" value="AdoMet_MTases"/>
    <property type="match status" value="1"/>
</dbReference>
<dbReference type="Gene3D" id="3.40.50.150">
    <property type="entry name" value="Vaccinia Virus protein VP39"/>
    <property type="match status" value="1"/>
</dbReference>
<protein>
    <submittedName>
        <fullName evidence="2">NEDD8-conjugating enzyme UBE2F</fullName>
    </submittedName>
</protein>
<dbReference type="Gene3D" id="3.10.110.10">
    <property type="entry name" value="Ubiquitin Conjugating Enzyme"/>
    <property type="match status" value="1"/>
</dbReference>
<sequence>MAERHFEGKEQAESYQRYRVSPPQELIDEVLNFLRKRIQGYLDLAVDVGCGSGQGTELLAPHFLTVVGVDVSPAQLEIASAKEHAPNVCYRESPAEELPFEDDMADLVTSMTAAHWFDHPRFLREVDRILRPGGCLALLSYTLDFDLEYGESTAKLNKICQELYATLHPFRKAHIGSSSREIYKKIYDSVSYDDKEWHDCMRCRMIMPLSEFIGLVETFSTYQGFLEKDPVEAKRLSQTVTDRLLEAMGASSADTEVTVVGSSGTLTAAASKLKREEGVRAGRTPAGSNDASHRVSIRDRLLIKEVAELEANLPNTCKVTFPDENKLYHFQLAISPDEGYYLGGKFQFEIEVPEAYNMVDLLNFDDPLNIDAAEHHLRDKRLEGRCSSAQGARPGTETVTRSGIQRRVMTVPTQSHLDKE</sequence>
<feature type="domain" description="Methyltransferase type 11" evidence="1">
    <location>
        <begin position="46"/>
        <end position="137"/>
    </location>
</feature>
<dbReference type="InterPro" id="IPR029063">
    <property type="entry name" value="SAM-dependent_MTases_sf"/>
</dbReference>
<dbReference type="Pfam" id="PF08241">
    <property type="entry name" value="Methyltransf_11"/>
    <property type="match status" value="1"/>
</dbReference>
<reference evidence="2 3" key="1">
    <citation type="submission" date="2022-01" db="EMBL/GenBank/DDBJ databases">
        <title>A high-quality chromosome-level genome assembly of rohu carp, Labeo rohita.</title>
        <authorList>
            <person name="Arick M.A. II"/>
            <person name="Hsu C.-Y."/>
            <person name="Magbanua Z."/>
            <person name="Pechanova O."/>
            <person name="Grover C."/>
            <person name="Miller E."/>
            <person name="Thrash A."/>
            <person name="Ezzel L."/>
            <person name="Alam S."/>
            <person name="Benzie J."/>
            <person name="Hamilton M."/>
            <person name="Karsi A."/>
            <person name="Lawrence M.L."/>
            <person name="Peterson D.G."/>
        </authorList>
    </citation>
    <scope>NUCLEOTIDE SEQUENCE [LARGE SCALE GENOMIC DNA]</scope>
    <source>
        <strain evidence="3">BAU-BD-2019</strain>
        <tissue evidence="2">Blood</tissue>
    </source>
</reference>
<dbReference type="SUPFAM" id="SSF53335">
    <property type="entry name" value="S-adenosyl-L-methionine-dependent methyltransferases"/>
    <property type="match status" value="1"/>
</dbReference>